<organism evidence="2 3">
    <name type="scientific">Nocardioides albus</name>
    <dbReference type="NCBI Taxonomy" id="1841"/>
    <lineage>
        <taxon>Bacteria</taxon>
        <taxon>Bacillati</taxon>
        <taxon>Actinomycetota</taxon>
        <taxon>Actinomycetes</taxon>
        <taxon>Propionibacteriales</taxon>
        <taxon>Nocardioidaceae</taxon>
        <taxon>Nocardioides</taxon>
    </lineage>
</organism>
<accession>A0A7W5FA76</accession>
<dbReference type="AlphaFoldDB" id="A0A7W5FA76"/>
<dbReference type="RefSeq" id="WP_183548668.1">
    <property type="nucleotide sequence ID" value="NZ_BMQT01000008.1"/>
</dbReference>
<feature type="transmembrane region" description="Helical" evidence="1">
    <location>
        <begin position="119"/>
        <end position="141"/>
    </location>
</feature>
<feature type="transmembrane region" description="Helical" evidence="1">
    <location>
        <begin position="27"/>
        <end position="46"/>
    </location>
</feature>
<evidence type="ECO:0000313" key="3">
    <source>
        <dbReference type="Proteomes" id="UP000577707"/>
    </source>
</evidence>
<comment type="caution">
    <text evidence="2">The sequence shown here is derived from an EMBL/GenBank/DDBJ whole genome shotgun (WGS) entry which is preliminary data.</text>
</comment>
<name>A0A7W5FA76_9ACTN</name>
<keyword evidence="1" id="KW-0812">Transmembrane</keyword>
<dbReference type="EMBL" id="JACHXG010000009">
    <property type="protein sequence ID" value="MBB3091029.1"/>
    <property type="molecule type" value="Genomic_DNA"/>
</dbReference>
<sequence length="184" mass="19058">MANTSEPAGPIERTVATQDHRLRATQAVGALILLIVSLTAPVLVSIDDSTGHDHREVKAIWSGLAYGKILVTNPDANFGSHTSHVFVFTGLIATVVLCLVMLLGVLSVLIPLSAKPRRFWSAVSIATAVAPVVTLVGLGLSSGDSELAATWTTLAPSALGLWVLAATVDHSADGRYEQLGAGAA</sequence>
<evidence type="ECO:0000313" key="2">
    <source>
        <dbReference type="EMBL" id="MBB3091029.1"/>
    </source>
</evidence>
<evidence type="ECO:0000256" key="1">
    <source>
        <dbReference type="SAM" id="Phobius"/>
    </source>
</evidence>
<keyword evidence="1" id="KW-1133">Transmembrane helix</keyword>
<dbReference type="Proteomes" id="UP000577707">
    <property type="component" value="Unassembled WGS sequence"/>
</dbReference>
<protein>
    <submittedName>
        <fullName evidence="2">Uncharacterized protein</fullName>
    </submittedName>
</protein>
<gene>
    <name evidence="2" type="ORF">FHS12_003994</name>
</gene>
<reference evidence="2 3" key="1">
    <citation type="submission" date="2020-08" db="EMBL/GenBank/DDBJ databases">
        <title>Genomic Encyclopedia of Type Strains, Phase III (KMG-III): the genomes of soil and plant-associated and newly described type strains.</title>
        <authorList>
            <person name="Whitman W."/>
        </authorList>
    </citation>
    <scope>NUCLEOTIDE SEQUENCE [LARGE SCALE GENOMIC DNA]</scope>
    <source>
        <strain evidence="2 3">CECT 3302</strain>
    </source>
</reference>
<feature type="transmembrane region" description="Helical" evidence="1">
    <location>
        <begin position="147"/>
        <end position="168"/>
    </location>
</feature>
<keyword evidence="1" id="KW-0472">Membrane</keyword>
<proteinExistence type="predicted"/>
<keyword evidence="3" id="KW-1185">Reference proteome</keyword>
<feature type="transmembrane region" description="Helical" evidence="1">
    <location>
        <begin position="85"/>
        <end position="112"/>
    </location>
</feature>